<dbReference type="OrthoDB" id="4427130at2"/>
<dbReference type="NCBIfam" id="TIGR02569">
    <property type="entry name" value="TIGR02569_actnb"/>
    <property type="match status" value="1"/>
</dbReference>
<dbReference type="AlphaFoldDB" id="A0A1H0VZD6"/>
<evidence type="ECO:0000313" key="2">
    <source>
        <dbReference type="Proteomes" id="UP000199651"/>
    </source>
</evidence>
<gene>
    <name evidence="1" type="ORF">SAMN05192558_11680</name>
</gene>
<dbReference type="Proteomes" id="UP000199651">
    <property type="component" value="Unassembled WGS sequence"/>
</dbReference>
<organism evidence="1 2">
    <name type="scientific">Actinokineospora alba</name>
    <dbReference type="NCBI Taxonomy" id="504798"/>
    <lineage>
        <taxon>Bacteria</taxon>
        <taxon>Bacillati</taxon>
        <taxon>Actinomycetota</taxon>
        <taxon>Actinomycetes</taxon>
        <taxon>Pseudonocardiales</taxon>
        <taxon>Pseudonocardiaceae</taxon>
        <taxon>Actinokineospora</taxon>
    </lineage>
</organism>
<name>A0A1H0VZD6_9PSEU</name>
<dbReference type="Gene3D" id="3.90.1200.10">
    <property type="match status" value="1"/>
</dbReference>
<sequence>MKLGTHSVDEPRGGGVRVACAPVSTPPPQHVRAAFGAKNAEPVLIEHGPVWRCDDVALRPAASPAEASWVAQTLGDLDVPDLRIAQPIRSSDGRYVVGGWVGFRFIDGRAEPRYDEVVAASMRLHKATADLPKPRFMNLRTDVFALADRAAWNEEQAPLDPDLGGKLFDKFAPSREKIQARPQVVHGDLFGNVLFAGDAAPGIIDFSAFHRPAEWAAAVVVVDAMAWGGADDGIAQRWSHLPDWPQSLLHALLFRLAVHALHPKSTTRSMRGLERAAHRIADFL</sequence>
<keyword evidence="2" id="KW-1185">Reference proteome</keyword>
<dbReference type="EMBL" id="FNJB01000016">
    <property type="protein sequence ID" value="SDP83628.1"/>
    <property type="molecule type" value="Genomic_DNA"/>
</dbReference>
<proteinExistence type="predicted"/>
<protein>
    <submittedName>
        <fullName evidence="1">TIGR02569 family protein</fullName>
    </submittedName>
</protein>
<evidence type="ECO:0000313" key="1">
    <source>
        <dbReference type="EMBL" id="SDP83628.1"/>
    </source>
</evidence>
<accession>A0A1H0VZD6</accession>
<dbReference type="STRING" id="504798.SAMN05421871_11681"/>
<reference evidence="2" key="1">
    <citation type="submission" date="2016-10" db="EMBL/GenBank/DDBJ databases">
        <authorList>
            <person name="Varghese N."/>
            <person name="Submissions S."/>
        </authorList>
    </citation>
    <scope>NUCLEOTIDE SEQUENCE [LARGE SCALE GENOMIC DNA]</scope>
    <source>
        <strain evidence="2">IBRC-M 10655</strain>
    </source>
</reference>
<dbReference type="InterPro" id="IPR011009">
    <property type="entry name" value="Kinase-like_dom_sf"/>
</dbReference>
<dbReference type="SUPFAM" id="SSF56112">
    <property type="entry name" value="Protein kinase-like (PK-like)"/>
    <property type="match status" value="1"/>
</dbReference>
<dbReference type="InterPro" id="IPR013402">
    <property type="entry name" value="CHP02569"/>
</dbReference>